<name>A0ABR3GVW6_9PEZI</name>
<dbReference type="InterPro" id="IPR023352">
    <property type="entry name" value="MAPEG-like_dom_sf"/>
</dbReference>
<keyword evidence="7" id="KW-1185">Reference proteome</keyword>
<protein>
    <recommendedName>
        <fullName evidence="8">Microsomal glutathione S-transferase 3</fullName>
    </recommendedName>
</protein>
<feature type="transmembrane region" description="Helical" evidence="5">
    <location>
        <begin position="12"/>
        <end position="31"/>
    </location>
</feature>
<dbReference type="Pfam" id="PF01124">
    <property type="entry name" value="MAPEG"/>
    <property type="match status" value="1"/>
</dbReference>
<keyword evidence="4 5" id="KW-0472">Membrane</keyword>
<comment type="subcellular location">
    <subcellularLocation>
        <location evidence="1">Membrane</location>
        <topology evidence="1">Multi-pass membrane protein</topology>
    </subcellularLocation>
</comment>
<dbReference type="InterPro" id="IPR001129">
    <property type="entry name" value="Membr-assoc_MAPEG"/>
</dbReference>
<evidence type="ECO:0000256" key="2">
    <source>
        <dbReference type="ARBA" id="ARBA00022692"/>
    </source>
</evidence>
<comment type="caution">
    <text evidence="6">The sequence shown here is derived from an EMBL/GenBank/DDBJ whole genome shotgun (WGS) entry which is preliminary data.</text>
</comment>
<evidence type="ECO:0000313" key="6">
    <source>
        <dbReference type="EMBL" id="KAL0640093.1"/>
    </source>
</evidence>
<evidence type="ECO:0000256" key="3">
    <source>
        <dbReference type="ARBA" id="ARBA00022989"/>
    </source>
</evidence>
<dbReference type="PANTHER" id="PTHR10250:SF26">
    <property type="entry name" value="GLUTATHIONE S-TRANSFERASE 3, MITOCHONDRIAL"/>
    <property type="match status" value="1"/>
</dbReference>
<dbReference type="SUPFAM" id="SSF161084">
    <property type="entry name" value="MAPEG domain-like"/>
    <property type="match status" value="1"/>
</dbReference>
<evidence type="ECO:0000256" key="5">
    <source>
        <dbReference type="SAM" id="Phobius"/>
    </source>
</evidence>
<keyword evidence="3 5" id="KW-1133">Transmembrane helix</keyword>
<evidence type="ECO:0008006" key="8">
    <source>
        <dbReference type="Google" id="ProtNLM"/>
    </source>
</evidence>
<sequence length="152" mass="16113">MASITVTPEHGYVLGVLALTGFVAQWHAFLVGPARKASKVAYPNAYATHEEAEKDASKFAFNCVQRAHANYLENLAVIIPLIITSGPLYPKTTASLGGVWIAGRIMYALGYKGSKPGSAGNGRYRGAFYAAGQLGLMITAGLSVWTYCVPGN</sequence>
<keyword evidence="2 5" id="KW-0812">Transmembrane</keyword>
<accession>A0ABR3GVW6</accession>
<gene>
    <name evidence="6" type="ORF">Q9L58_000921</name>
</gene>
<reference evidence="6 7" key="1">
    <citation type="submission" date="2024-02" db="EMBL/GenBank/DDBJ databases">
        <title>Discinaceae phylogenomics.</title>
        <authorList>
            <person name="Dirks A.C."/>
            <person name="James T.Y."/>
        </authorList>
    </citation>
    <scope>NUCLEOTIDE SEQUENCE [LARGE SCALE GENOMIC DNA]</scope>
    <source>
        <strain evidence="6 7">ACD0624</strain>
    </source>
</reference>
<dbReference type="Gene3D" id="1.20.120.550">
    <property type="entry name" value="Membrane associated eicosanoid/glutathione metabolism-like domain"/>
    <property type="match status" value="1"/>
</dbReference>
<organism evidence="6 7">
    <name type="scientific">Discina gigas</name>
    <dbReference type="NCBI Taxonomy" id="1032678"/>
    <lineage>
        <taxon>Eukaryota</taxon>
        <taxon>Fungi</taxon>
        <taxon>Dikarya</taxon>
        <taxon>Ascomycota</taxon>
        <taxon>Pezizomycotina</taxon>
        <taxon>Pezizomycetes</taxon>
        <taxon>Pezizales</taxon>
        <taxon>Discinaceae</taxon>
        <taxon>Discina</taxon>
    </lineage>
</organism>
<dbReference type="Proteomes" id="UP001447188">
    <property type="component" value="Unassembled WGS sequence"/>
</dbReference>
<dbReference type="EMBL" id="JBBBZM010000006">
    <property type="protein sequence ID" value="KAL0640093.1"/>
    <property type="molecule type" value="Genomic_DNA"/>
</dbReference>
<proteinExistence type="predicted"/>
<feature type="transmembrane region" description="Helical" evidence="5">
    <location>
        <begin position="127"/>
        <end position="147"/>
    </location>
</feature>
<dbReference type="PANTHER" id="PTHR10250">
    <property type="entry name" value="MICROSOMAL GLUTATHIONE S-TRANSFERASE"/>
    <property type="match status" value="1"/>
</dbReference>
<evidence type="ECO:0000256" key="1">
    <source>
        <dbReference type="ARBA" id="ARBA00004141"/>
    </source>
</evidence>
<evidence type="ECO:0000256" key="4">
    <source>
        <dbReference type="ARBA" id="ARBA00023136"/>
    </source>
</evidence>
<dbReference type="InterPro" id="IPR050997">
    <property type="entry name" value="MAPEG"/>
</dbReference>
<evidence type="ECO:0000313" key="7">
    <source>
        <dbReference type="Proteomes" id="UP001447188"/>
    </source>
</evidence>